<dbReference type="PANTHER" id="PTHR33142">
    <property type="entry name" value="CYCLIN-DEPENDENT PROTEIN KINASE INHIBITOR SMR13"/>
    <property type="match status" value="1"/>
</dbReference>
<accession>A0A2G9GHJ3</accession>
<dbReference type="GO" id="GO:0005634">
    <property type="term" value="C:nucleus"/>
    <property type="evidence" value="ECO:0007669"/>
    <property type="project" value="TreeGrafter"/>
</dbReference>
<dbReference type="InterPro" id="IPR040389">
    <property type="entry name" value="SMR"/>
</dbReference>
<reference evidence="5" key="1">
    <citation type="journal article" date="2018" name="Gigascience">
        <title>Genome assembly of the Pink Ipe (Handroanthus impetiginosus, Bignoniaceae), a highly valued, ecologically keystone Neotropical timber forest tree.</title>
        <authorList>
            <person name="Silva-Junior O.B."/>
            <person name="Grattapaglia D."/>
            <person name="Novaes E."/>
            <person name="Collevatti R.G."/>
        </authorList>
    </citation>
    <scope>NUCLEOTIDE SEQUENCE [LARGE SCALE GENOMIC DNA]</scope>
    <source>
        <strain evidence="5">cv. UFG-1</strain>
    </source>
</reference>
<protein>
    <submittedName>
        <fullName evidence="4">Uncharacterized protein</fullName>
    </submittedName>
</protein>
<evidence type="ECO:0000313" key="5">
    <source>
        <dbReference type="Proteomes" id="UP000231279"/>
    </source>
</evidence>
<evidence type="ECO:0000313" key="4">
    <source>
        <dbReference type="EMBL" id="PIN04757.1"/>
    </source>
</evidence>
<dbReference type="AlphaFoldDB" id="A0A2G9GHJ3"/>
<sequence length="68" mass="7500">MSADQVDQGCATPKNEEYQIPAALVCPPPPKKKNNRRTKRDPPKNGYFQSPELDMFLGNAAQGREALA</sequence>
<keyword evidence="1" id="KW-0649">Protein kinase inhibitor</keyword>
<proteinExistence type="predicted"/>
<dbReference type="EMBL" id="NKXS01005019">
    <property type="protein sequence ID" value="PIN04757.1"/>
    <property type="molecule type" value="Genomic_DNA"/>
</dbReference>
<comment type="caution">
    <text evidence="4">The sequence shown here is derived from an EMBL/GenBank/DDBJ whole genome shotgun (WGS) entry which is preliminary data.</text>
</comment>
<keyword evidence="2" id="KW-0131">Cell cycle</keyword>
<name>A0A2G9GHJ3_9LAMI</name>
<evidence type="ECO:0000256" key="1">
    <source>
        <dbReference type="ARBA" id="ARBA00023013"/>
    </source>
</evidence>
<keyword evidence="5" id="KW-1185">Reference proteome</keyword>
<dbReference type="STRING" id="429701.A0A2G9GHJ3"/>
<evidence type="ECO:0000256" key="2">
    <source>
        <dbReference type="ARBA" id="ARBA00023306"/>
    </source>
</evidence>
<dbReference type="GO" id="GO:0032875">
    <property type="term" value="P:regulation of DNA endoreduplication"/>
    <property type="evidence" value="ECO:0007669"/>
    <property type="project" value="InterPro"/>
</dbReference>
<evidence type="ECO:0000256" key="3">
    <source>
        <dbReference type="SAM" id="MobiDB-lite"/>
    </source>
</evidence>
<dbReference type="PANTHER" id="PTHR33142:SF15">
    <property type="entry name" value="CYCLIN-DEPENDENT PROTEIN KINASE INHIBITOR SMR4"/>
    <property type="match status" value="1"/>
</dbReference>
<feature type="region of interest" description="Disordered" evidence="3">
    <location>
        <begin position="1"/>
        <end position="68"/>
    </location>
</feature>
<dbReference type="Proteomes" id="UP000231279">
    <property type="component" value="Unassembled WGS sequence"/>
</dbReference>
<dbReference type="GO" id="GO:0004860">
    <property type="term" value="F:protein kinase inhibitor activity"/>
    <property type="evidence" value="ECO:0007669"/>
    <property type="project" value="UniProtKB-KW"/>
</dbReference>
<feature type="compositionally biased region" description="Basic residues" evidence="3">
    <location>
        <begin position="30"/>
        <end position="39"/>
    </location>
</feature>
<gene>
    <name evidence="4" type="ORF">CDL12_22702</name>
</gene>
<organism evidence="4 5">
    <name type="scientific">Handroanthus impetiginosus</name>
    <dbReference type="NCBI Taxonomy" id="429701"/>
    <lineage>
        <taxon>Eukaryota</taxon>
        <taxon>Viridiplantae</taxon>
        <taxon>Streptophyta</taxon>
        <taxon>Embryophyta</taxon>
        <taxon>Tracheophyta</taxon>
        <taxon>Spermatophyta</taxon>
        <taxon>Magnoliopsida</taxon>
        <taxon>eudicotyledons</taxon>
        <taxon>Gunneridae</taxon>
        <taxon>Pentapetalae</taxon>
        <taxon>asterids</taxon>
        <taxon>lamiids</taxon>
        <taxon>Lamiales</taxon>
        <taxon>Bignoniaceae</taxon>
        <taxon>Crescentiina</taxon>
        <taxon>Tabebuia alliance</taxon>
        <taxon>Handroanthus</taxon>
    </lineage>
</organism>